<dbReference type="GeneID" id="108850679"/>
<evidence type="ECO:0000256" key="1">
    <source>
        <dbReference type="SAM" id="SignalP"/>
    </source>
</evidence>
<dbReference type="RefSeq" id="XP_018479672.2">
    <property type="nucleotide sequence ID" value="XM_018624170.2"/>
</dbReference>
<keyword evidence="2" id="KW-1185">Reference proteome</keyword>
<proteinExistence type="predicted"/>
<evidence type="ECO:0000313" key="3">
    <source>
        <dbReference type="RefSeq" id="XP_018479672.2"/>
    </source>
</evidence>
<gene>
    <name evidence="3" type="primary">LOC108850679</name>
</gene>
<keyword evidence="1" id="KW-0732">Signal</keyword>
<protein>
    <submittedName>
        <fullName evidence="3">Uncharacterized protein LOC108850679</fullName>
    </submittedName>
</protein>
<dbReference type="AlphaFoldDB" id="A0A6J0N4U5"/>
<dbReference type="PANTHER" id="PTHR31607">
    <property type="entry name" value="DUF1216 DOMAIN-CONTAINING PROTEIN-RELATED"/>
    <property type="match status" value="1"/>
</dbReference>
<dbReference type="KEGG" id="rsz:108850679"/>
<dbReference type="Proteomes" id="UP000504610">
    <property type="component" value="Chromosome 4"/>
</dbReference>
<dbReference type="PANTHER" id="PTHR31607:SF35">
    <property type="entry name" value="TRANSMEMBRANE PROTEIN"/>
    <property type="match status" value="1"/>
</dbReference>
<dbReference type="OrthoDB" id="1085070at2759"/>
<sequence>MAKISLLLSLAFTLSLGSLFLSVSSHTPPAPLCPKTVSELQTLPFAKITEILNHKEKFSPKTAEIKAMFTVCKDYVEYLESLFKSENRIIGALGIAKTKYTLTTKAIIAVQATIIGKVDKKTSLKLVKSCDGFTKGFLHIQKAILKISAKHNYKADASINFRESKKIGDAMLYFRNSINDFMDLVNGFEEKKMKKVVHHARELKEDEKANSTDQSKYDKYSQFFGSFLEGKQHGRELTEAQADGKLNNLYEQFSKYVTYLGDKAHGRKLLAEGQAGLNTGVQSGGKVDNLYEEFSKYISYLGDKAHERKLLEDQAGAETGAKAGGKVNSLYEVFTKYMPYLGGKDHGRKLLEGQAEVNAGAQGSGGFKGSFEDFFNFIAGKKIQRDAAGKIKVTGKMDPGH</sequence>
<feature type="chain" id="PRO_5040887938" evidence="1">
    <location>
        <begin position="18"/>
        <end position="401"/>
    </location>
</feature>
<reference evidence="3" key="2">
    <citation type="submission" date="2025-08" db="UniProtKB">
        <authorList>
            <consortium name="RefSeq"/>
        </authorList>
    </citation>
    <scope>IDENTIFICATION</scope>
    <source>
        <tissue evidence="3">Leaf</tissue>
    </source>
</reference>
<reference evidence="2" key="1">
    <citation type="journal article" date="2019" name="Database">
        <title>The radish genome database (RadishGD): an integrated information resource for radish genomics.</title>
        <authorList>
            <person name="Yu H.J."/>
            <person name="Baek S."/>
            <person name="Lee Y.J."/>
            <person name="Cho A."/>
            <person name="Mun J.H."/>
        </authorList>
    </citation>
    <scope>NUCLEOTIDE SEQUENCE [LARGE SCALE GENOMIC DNA]</scope>
    <source>
        <strain evidence="2">cv. WK10039</strain>
    </source>
</reference>
<accession>A0A6J0N4U5</accession>
<feature type="signal peptide" evidence="1">
    <location>
        <begin position="1"/>
        <end position="17"/>
    </location>
</feature>
<evidence type="ECO:0000313" key="2">
    <source>
        <dbReference type="Proteomes" id="UP000504610"/>
    </source>
</evidence>
<organism evidence="2 3">
    <name type="scientific">Raphanus sativus</name>
    <name type="common">Radish</name>
    <name type="synonym">Raphanus raphanistrum var. sativus</name>
    <dbReference type="NCBI Taxonomy" id="3726"/>
    <lineage>
        <taxon>Eukaryota</taxon>
        <taxon>Viridiplantae</taxon>
        <taxon>Streptophyta</taxon>
        <taxon>Embryophyta</taxon>
        <taxon>Tracheophyta</taxon>
        <taxon>Spermatophyta</taxon>
        <taxon>Magnoliopsida</taxon>
        <taxon>eudicotyledons</taxon>
        <taxon>Gunneridae</taxon>
        <taxon>Pentapetalae</taxon>
        <taxon>rosids</taxon>
        <taxon>malvids</taxon>
        <taxon>Brassicales</taxon>
        <taxon>Brassicaceae</taxon>
        <taxon>Brassiceae</taxon>
        <taxon>Raphanus</taxon>
    </lineage>
</organism>
<name>A0A6J0N4U5_RAPSA</name>